<name>A0A9W4SL80_9GLOM</name>
<dbReference type="OrthoDB" id="2156052at2759"/>
<reference evidence="1" key="1">
    <citation type="submission" date="2022-08" db="EMBL/GenBank/DDBJ databases">
        <authorList>
            <person name="Kallberg Y."/>
            <person name="Tangrot J."/>
            <person name="Rosling A."/>
        </authorList>
    </citation>
    <scope>NUCLEOTIDE SEQUENCE</scope>
    <source>
        <strain evidence="1">Wild A</strain>
    </source>
</reference>
<evidence type="ECO:0000313" key="2">
    <source>
        <dbReference type="Proteomes" id="UP001153678"/>
    </source>
</evidence>
<dbReference type="AlphaFoldDB" id="A0A9W4SL80"/>
<protein>
    <submittedName>
        <fullName evidence="1">10893_t:CDS:1</fullName>
    </submittedName>
</protein>
<organism evidence="1 2">
    <name type="scientific">Funneliformis geosporum</name>
    <dbReference type="NCBI Taxonomy" id="1117311"/>
    <lineage>
        <taxon>Eukaryota</taxon>
        <taxon>Fungi</taxon>
        <taxon>Fungi incertae sedis</taxon>
        <taxon>Mucoromycota</taxon>
        <taxon>Glomeromycotina</taxon>
        <taxon>Glomeromycetes</taxon>
        <taxon>Glomerales</taxon>
        <taxon>Glomeraceae</taxon>
        <taxon>Funneliformis</taxon>
    </lineage>
</organism>
<proteinExistence type="predicted"/>
<keyword evidence="2" id="KW-1185">Reference proteome</keyword>
<dbReference type="Proteomes" id="UP001153678">
    <property type="component" value="Unassembled WGS sequence"/>
</dbReference>
<gene>
    <name evidence="1" type="ORF">FWILDA_LOCUS6128</name>
</gene>
<sequence length="69" mass="8051">MLLCEFHGKTIALKSIDLSKALPLYVIEEMQKKVKFYKDLANIQGMTIVSTSLSEQKIKKWHKTRLLRD</sequence>
<comment type="caution">
    <text evidence="1">The sequence shown here is derived from an EMBL/GenBank/DDBJ whole genome shotgun (WGS) entry which is preliminary data.</text>
</comment>
<accession>A0A9W4SL80</accession>
<dbReference type="EMBL" id="CAMKVN010001075">
    <property type="protein sequence ID" value="CAI2173523.1"/>
    <property type="molecule type" value="Genomic_DNA"/>
</dbReference>
<evidence type="ECO:0000313" key="1">
    <source>
        <dbReference type="EMBL" id="CAI2173523.1"/>
    </source>
</evidence>